<keyword evidence="3 6" id="KW-0547">Nucleotide-binding</keyword>
<gene>
    <name evidence="9" type="ORF">KUF71_020880</name>
</gene>
<evidence type="ECO:0000256" key="6">
    <source>
        <dbReference type="PROSITE-ProRule" id="PRU10141"/>
    </source>
</evidence>
<dbReference type="SMART" id="SM00220">
    <property type="entry name" value="S_TKc"/>
    <property type="match status" value="1"/>
</dbReference>
<comment type="caution">
    <text evidence="9">The sequence shown here is derived from an EMBL/GenBank/DDBJ whole genome shotgun (WGS) entry which is preliminary data.</text>
</comment>
<dbReference type="FunFam" id="3.30.200.20:FF:000534">
    <property type="entry name" value="Myosin light chain kinase"/>
    <property type="match status" value="1"/>
</dbReference>
<dbReference type="PROSITE" id="PS50011">
    <property type="entry name" value="PROTEIN_KINASE_DOM"/>
    <property type="match status" value="1"/>
</dbReference>
<feature type="region of interest" description="Disordered" evidence="7">
    <location>
        <begin position="634"/>
        <end position="666"/>
    </location>
</feature>
<dbReference type="GO" id="GO:0035556">
    <property type="term" value="P:intracellular signal transduction"/>
    <property type="evidence" value="ECO:0007669"/>
    <property type="project" value="TreeGrafter"/>
</dbReference>
<dbReference type="GO" id="GO:0004674">
    <property type="term" value="F:protein serine/threonine kinase activity"/>
    <property type="evidence" value="ECO:0007669"/>
    <property type="project" value="UniProtKB-KW"/>
</dbReference>
<dbReference type="FunFam" id="1.10.510.10:FF:000594">
    <property type="entry name" value="Myosin light chain kinase isoform-III"/>
    <property type="match status" value="1"/>
</dbReference>
<evidence type="ECO:0000256" key="7">
    <source>
        <dbReference type="SAM" id="MobiDB-lite"/>
    </source>
</evidence>
<feature type="compositionally biased region" description="Low complexity" evidence="7">
    <location>
        <begin position="634"/>
        <end position="652"/>
    </location>
</feature>
<reference evidence="9" key="1">
    <citation type="submission" date="2021-07" db="EMBL/GenBank/DDBJ databases">
        <authorList>
            <person name="Catto M.A."/>
            <person name="Jacobson A."/>
            <person name="Kennedy G."/>
            <person name="Labadie P."/>
            <person name="Hunt B.G."/>
            <person name="Srinivasan R."/>
        </authorList>
    </citation>
    <scope>NUCLEOTIDE SEQUENCE</scope>
    <source>
        <strain evidence="9">PL_HMW_Pooled</strain>
        <tissue evidence="9">Head</tissue>
    </source>
</reference>
<feature type="region of interest" description="Disordered" evidence="7">
    <location>
        <begin position="477"/>
        <end position="555"/>
    </location>
</feature>
<evidence type="ECO:0000256" key="2">
    <source>
        <dbReference type="ARBA" id="ARBA00022679"/>
    </source>
</evidence>
<dbReference type="Proteomes" id="UP001219518">
    <property type="component" value="Unassembled WGS sequence"/>
</dbReference>
<organism evidence="9 10">
    <name type="scientific">Frankliniella fusca</name>
    <dbReference type="NCBI Taxonomy" id="407009"/>
    <lineage>
        <taxon>Eukaryota</taxon>
        <taxon>Metazoa</taxon>
        <taxon>Ecdysozoa</taxon>
        <taxon>Arthropoda</taxon>
        <taxon>Hexapoda</taxon>
        <taxon>Insecta</taxon>
        <taxon>Pterygota</taxon>
        <taxon>Neoptera</taxon>
        <taxon>Paraneoptera</taxon>
        <taxon>Thysanoptera</taxon>
        <taxon>Terebrantia</taxon>
        <taxon>Thripoidea</taxon>
        <taxon>Thripidae</taxon>
        <taxon>Frankliniella</taxon>
    </lineage>
</organism>
<dbReference type="EMBL" id="JAHWGI010001407">
    <property type="protein sequence ID" value="KAK3929896.1"/>
    <property type="molecule type" value="Genomic_DNA"/>
</dbReference>
<sequence length="730" mass="81414">MIKVDETDPVGELEPSFPYRDVHIKRNTDVKEFYDLQTEIGRGKFGTVYRCRERTTGLSLAAKFVSVARKEDRRNVEREVDIMRCLQHPRLLQLYDAFEFEKNVCLILELIEGGELFERVIDDDFVLTEKSCTIFMRQICEGIQFIHQQHILHLDLKPENILCLTKTGNRIKIIDFGLARRYEPGKKLQVLFGTPEFVAPEVVNFDPIGFNTDMWSVGVICYVLLSGLSPFMGDTDIETMANVTVAKYDFDDEVFNDISEDAKDFISKLLVKEKEKRMCAEACLHHRWLRRKAPPPPPKPPTPAPEPTPIVTPPEEKLEVNNNSAAEEDKNEAIPVVSKEAEEQAEAGKLAGTKDNLRSIVERWTEHPDSPYIFDTTAHTISPCPSLASVLTEPGDVLTAGAVHNGEVAEDAGDEPRSPTATTLPLPYDRLLGTERRASDSNCFVRLKSHHVDINDRINLADEIRKLSEKLFRMASWAPRQADDKREAKPAASPPAGHGDDVESTTVTETNDQGCTTTKTTFTSSSTSSDGTTTSRTSTTTTTTSSRRGDPRLSDNFTARLSQTQIPTKRFWPIEPGRMPSRAELHDEEVPPAEEAAVLANCLARRDSRRLSIRDTMAASPAWTCGFHRLSRRSLSSASSTTTQSAPQSPRWSPDPELPPPPGSDITKDLLLRLLHRLEPAPASPKASAHHHSLLGLGLWEDPFFRTRPTATPLLDKKRTLITSHSGGGV</sequence>
<dbReference type="GO" id="GO:0005634">
    <property type="term" value="C:nucleus"/>
    <property type="evidence" value="ECO:0007669"/>
    <property type="project" value="TreeGrafter"/>
</dbReference>
<feature type="compositionally biased region" description="Polar residues" evidence="7">
    <location>
        <begin position="504"/>
        <end position="515"/>
    </location>
</feature>
<dbReference type="GO" id="GO:0005524">
    <property type="term" value="F:ATP binding"/>
    <property type="evidence" value="ECO:0007669"/>
    <property type="project" value="UniProtKB-UniRule"/>
</dbReference>
<feature type="compositionally biased region" description="Pro residues" evidence="7">
    <location>
        <begin position="294"/>
        <end position="312"/>
    </location>
</feature>
<name>A0AAE1I0I7_9NEOP</name>
<accession>A0AAE1I0I7</accession>
<dbReference type="SUPFAM" id="SSF56112">
    <property type="entry name" value="Protein kinase-like (PK-like)"/>
    <property type="match status" value="1"/>
</dbReference>
<dbReference type="PANTHER" id="PTHR24342">
    <property type="entry name" value="SERINE/THREONINE-PROTEIN KINASE 17"/>
    <property type="match status" value="1"/>
</dbReference>
<keyword evidence="4 9" id="KW-0418">Kinase</keyword>
<reference evidence="9" key="2">
    <citation type="journal article" date="2023" name="BMC Genomics">
        <title>Pest status, molecular evolution, and epigenetic factors derived from the genome assembly of Frankliniella fusca, a thysanopteran phytovirus vector.</title>
        <authorList>
            <person name="Catto M.A."/>
            <person name="Labadie P.E."/>
            <person name="Jacobson A.L."/>
            <person name="Kennedy G.G."/>
            <person name="Srinivasan R."/>
            <person name="Hunt B.G."/>
        </authorList>
    </citation>
    <scope>NUCLEOTIDE SEQUENCE</scope>
    <source>
        <strain evidence="9">PL_HMW_Pooled</strain>
    </source>
</reference>
<feature type="region of interest" description="Disordered" evidence="7">
    <location>
        <begin position="290"/>
        <end position="332"/>
    </location>
</feature>
<dbReference type="CDD" id="cd14103">
    <property type="entry name" value="STKc_MLCK"/>
    <property type="match status" value="1"/>
</dbReference>
<dbReference type="InterPro" id="IPR000719">
    <property type="entry name" value="Prot_kinase_dom"/>
</dbReference>
<evidence type="ECO:0000256" key="5">
    <source>
        <dbReference type="ARBA" id="ARBA00022840"/>
    </source>
</evidence>
<feature type="domain" description="Protein kinase" evidence="8">
    <location>
        <begin position="34"/>
        <end position="289"/>
    </location>
</feature>
<keyword evidence="10" id="KW-1185">Reference proteome</keyword>
<keyword evidence="5 6" id="KW-0067">ATP-binding</keyword>
<dbReference type="PROSITE" id="PS00108">
    <property type="entry name" value="PROTEIN_KINASE_ST"/>
    <property type="match status" value="1"/>
</dbReference>
<keyword evidence="2" id="KW-0808">Transferase</keyword>
<proteinExistence type="predicted"/>
<dbReference type="PANTHER" id="PTHR24342:SF20">
    <property type="entry name" value="MYOSIN LIGHT CHAIN KINASE, SMOOTH MUSCLE"/>
    <property type="match status" value="1"/>
</dbReference>
<dbReference type="GO" id="GO:0043065">
    <property type="term" value="P:positive regulation of apoptotic process"/>
    <property type="evidence" value="ECO:0007669"/>
    <property type="project" value="TreeGrafter"/>
</dbReference>
<evidence type="ECO:0000256" key="4">
    <source>
        <dbReference type="ARBA" id="ARBA00022777"/>
    </source>
</evidence>
<evidence type="ECO:0000256" key="1">
    <source>
        <dbReference type="ARBA" id="ARBA00022527"/>
    </source>
</evidence>
<dbReference type="Pfam" id="PF00069">
    <property type="entry name" value="Pkinase"/>
    <property type="match status" value="1"/>
</dbReference>
<feature type="binding site" evidence="6">
    <location>
        <position position="70"/>
    </location>
    <ligand>
        <name>ATP</name>
        <dbReference type="ChEBI" id="CHEBI:30616"/>
    </ligand>
</feature>
<protein>
    <submittedName>
        <fullName evidence="9">Myosin light chain kinase, smooth muscle</fullName>
    </submittedName>
</protein>
<evidence type="ECO:0000313" key="10">
    <source>
        <dbReference type="Proteomes" id="UP001219518"/>
    </source>
</evidence>
<feature type="compositionally biased region" description="Low complexity" evidence="7">
    <location>
        <begin position="516"/>
        <end position="546"/>
    </location>
</feature>
<dbReference type="InterPro" id="IPR011009">
    <property type="entry name" value="Kinase-like_dom_sf"/>
</dbReference>
<keyword evidence="1" id="KW-0723">Serine/threonine-protein kinase</keyword>
<dbReference type="Gene3D" id="3.30.200.20">
    <property type="entry name" value="Phosphorylase Kinase, domain 1"/>
    <property type="match status" value="1"/>
</dbReference>
<dbReference type="PROSITE" id="PS00107">
    <property type="entry name" value="PROTEIN_KINASE_ATP"/>
    <property type="match status" value="1"/>
</dbReference>
<evidence type="ECO:0000313" key="9">
    <source>
        <dbReference type="EMBL" id="KAK3929896.1"/>
    </source>
</evidence>
<dbReference type="Gene3D" id="1.10.510.10">
    <property type="entry name" value="Transferase(Phosphotransferase) domain 1"/>
    <property type="match status" value="1"/>
</dbReference>
<dbReference type="InterPro" id="IPR008271">
    <property type="entry name" value="Ser/Thr_kinase_AS"/>
</dbReference>
<dbReference type="InterPro" id="IPR017441">
    <property type="entry name" value="Protein_kinase_ATP_BS"/>
</dbReference>
<evidence type="ECO:0000259" key="8">
    <source>
        <dbReference type="PROSITE" id="PS50011"/>
    </source>
</evidence>
<dbReference type="AlphaFoldDB" id="A0AAE1I0I7"/>
<evidence type="ECO:0000256" key="3">
    <source>
        <dbReference type="ARBA" id="ARBA00022741"/>
    </source>
</evidence>